<dbReference type="Gene3D" id="3.30.70.100">
    <property type="match status" value="1"/>
</dbReference>
<dbReference type="STRING" id="1121001.SAMN02745857_04314"/>
<gene>
    <name evidence="1" type="ORF">SAMN02745857_04314</name>
</gene>
<evidence type="ECO:0000313" key="2">
    <source>
        <dbReference type="Proteomes" id="UP000192761"/>
    </source>
</evidence>
<proteinExistence type="predicted"/>
<dbReference type="EMBL" id="FWXD01000058">
    <property type="protein sequence ID" value="SMC29970.1"/>
    <property type="molecule type" value="Genomic_DNA"/>
</dbReference>
<protein>
    <recommendedName>
        <fullName evidence="3">Quinol monooxygenase YgiN</fullName>
    </recommendedName>
</protein>
<sequence length="97" mass="11078">MYVQWVRFRLKPGSDRAHFMALIAEMLRWLQAQPGFAGYTFFDGERECADLLRWQTRADCMAAERAFMQTALSAQLIALVEPEVEVFFGAVSLEVVA</sequence>
<dbReference type="RefSeq" id="WP_084093204.1">
    <property type="nucleotide sequence ID" value="NZ_FWXD01000058.1"/>
</dbReference>
<accession>A0A1W1Y176</accession>
<reference evidence="1 2" key="1">
    <citation type="submission" date="2017-04" db="EMBL/GenBank/DDBJ databases">
        <authorList>
            <person name="Afonso C.L."/>
            <person name="Miller P.J."/>
            <person name="Scott M.A."/>
            <person name="Spackman E."/>
            <person name="Goraichik I."/>
            <person name="Dimitrov K.M."/>
            <person name="Suarez D.L."/>
            <person name="Swayne D.E."/>
        </authorList>
    </citation>
    <scope>NUCLEOTIDE SEQUENCE [LARGE SCALE GENOMIC DNA]</scope>
    <source>
        <strain evidence="1 2">DSM 23236</strain>
    </source>
</reference>
<dbReference type="InterPro" id="IPR011008">
    <property type="entry name" value="Dimeric_a/b-barrel"/>
</dbReference>
<dbReference type="Proteomes" id="UP000192761">
    <property type="component" value="Unassembled WGS sequence"/>
</dbReference>
<evidence type="ECO:0008006" key="3">
    <source>
        <dbReference type="Google" id="ProtNLM"/>
    </source>
</evidence>
<dbReference type="SUPFAM" id="SSF54909">
    <property type="entry name" value="Dimeric alpha+beta barrel"/>
    <property type="match status" value="1"/>
</dbReference>
<keyword evidence="2" id="KW-1185">Reference proteome</keyword>
<dbReference type="AlphaFoldDB" id="A0A1W1Y176"/>
<evidence type="ECO:0000313" key="1">
    <source>
        <dbReference type="EMBL" id="SMC29970.1"/>
    </source>
</evidence>
<organism evidence="1 2">
    <name type="scientific">Andreprevotia lacus DSM 23236</name>
    <dbReference type="NCBI Taxonomy" id="1121001"/>
    <lineage>
        <taxon>Bacteria</taxon>
        <taxon>Pseudomonadati</taxon>
        <taxon>Pseudomonadota</taxon>
        <taxon>Betaproteobacteria</taxon>
        <taxon>Neisseriales</taxon>
        <taxon>Chitinibacteraceae</taxon>
        <taxon>Andreprevotia</taxon>
    </lineage>
</organism>
<dbReference type="OrthoDB" id="8590480at2"/>
<name>A0A1W1Y176_9NEIS</name>